<protein>
    <recommendedName>
        <fullName evidence="1">DUF4440 domain-containing protein</fullName>
    </recommendedName>
</protein>
<dbReference type="SUPFAM" id="SSF54427">
    <property type="entry name" value="NTF2-like"/>
    <property type="match status" value="1"/>
</dbReference>
<dbReference type="InterPro" id="IPR027843">
    <property type="entry name" value="DUF4440"/>
</dbReference>
<comment type="caution">
    <text evidence="2">The sequence shown here is derived from an EMBL/GenBank/DDBJ whole genome shotgun (WGS) entry which is preliminary data.</text>
</comment>
<accession>A0A0G0N1R7</accession>
<sequence length="126" mass="14260">MVDKLDELLQTDRLFAETSKKEGSVAAYKKFLVKDAVFLPNRRGPFQGIDNICNAIKIPGVEYTMIWTPETGKVSESGDLGYTWGNYELSYLNEGKSEIEKGKYLNVWTRQLDGSWKVIVDMGNLS</sequence>
<name>A0A0G0N1R7_9BACT</name>
<dbReference type="Proteomes" id="UP000034246">
    <property type="component" value="Unassembled WGS sequence"/>
</dbReference>
<dbReference type="AlphaFoldDB" id="A0A0G0N1R7"/>
<feature type="domain" description="DUF4440" evidence="1">
    <location>
        <begin position="19"/>
        <end position="118"/>
    </location>
</feature>
<dbReference type="STRING" id="1618550.UT39_C0022G0008"/>
<reference evidence="2 3" key="1">
    <citation type="journal article" date="2015" name="Nature">
        <title>rRNA introns, odd ribosomes, and small enigmatic genomes across a large radiation of phyla.</title>
        <authorList>
            <person name="Brown C.T."/>
            <person name="Hug L.A."/>
            <person name="Thomas B.C."/>
            <person name="Sharon I."/>
            <person name="Castelle C.J."/>
            <person name="Singh A."/>
            <person name="Wilkins M.J."/>
            <person name="Williams K.H."/>
            <person name="Banfield J.F."/>
        </authorList>
    </citation>
    <scope>NUCLEOTIDE SEQUENCE [LARGE SCALE GENOMIC DNA]</scope>
</reference>
<organism evidence="2 3">
    <name type="scientific">Candidatus Woesebacteria bacterium GW2011_GWA1_39_21</name>
    <dbReference type="NCBI Taxonomy" id="1618550"/>
    <lineage>
        <taxon>Bacteria</taxon>
        <taxon>Candidatus Woeseibacteriota</taxon>
    </lineage>
</organism>
<proteinExistence type="predicted"/>
<evidence type="ECO:0000313" key="2">
    <source>
        <dbReference type="EMBL" id="KKR10154.1"/>
    </source>
</evidence>
<dbReference type="Pfam" id="PF14534">
    <property type="entry name" value="DUF4440"/>
    <property type="match status" value="1"/>
</dbReference>
<evidence type="ECO:0000313" key="3">
    <source>
        <dbReference type="Proteomes" id="UP000034246"/>
    </source>
</evidence>
<dbReference type="Gene3D" id="3.10.450.50">
    <property type="match status" value="1"/>
</dbReference>
<dbReference type="InterPro" id="IPR032710">
    <property type="entry name" value="NTF2-like_dom_sf"/>
</dbReference>
<dbReference type="EMBL" id="LBWP01000022">
    <property type="protein sequence ID" value="KKR10154.1"/>
    <property type="molecule type" value="Genomic_DNA"/>
</dbReference>
<evidence type="ECO:0000259" key="1">
    <source>
        <dbReference type="Pfam" id="PF14534"/>
    </source>
</evidence>
<gene>
    <name evidence="2" type="ORF">UT39_C0022G0008</name>
</gene>